<feature type="transmembrane region" description="Helical" evidence="12">
    <location>
        <begin position="6"/>
        <end position="24"/>
    </location>
</feature>
<keyword evidence="7 12" id="KW-1133">Transmembrane helix</keyword>
<name>A0A381PV55_9ZZZZ</name>
<keyword evidence="6" id="KW-0769">Symport</keyword>
<evidence type="ECO:0008006" key="14">
    <source>
        <dbReference type="Google" id="ProtNLM"/>
    </source>
</evidence>
<feature type="transmembrane region" description="Helical" evidence="12">
    <location>
        <begin position="379"/>
        <end position="402"/>
    </location>
</feature>
<proteinExistence type="inferred from homology"/>
<keyword evidence="3" id="KW-0813">Transport</keyword>
<evidence type="ECO:0000256" key="7">
    <source>
        <dbReference type="ARBA" id="ARBA00022989"/>
    </source>
</evidence>
<feature type="transmembrane region" description="Helical" evidence="12">
    <location>
        <begin position="238"/>
        <end position="256"/>
    </location>
</feature>
<sequence length="520" mass="55844">MDLMTWSWIFMVVYIGGMLAIGVIGQRRVKHADDFATARGSYGPIFLAFAFAATTASGATFLGGPGLGYQWGFASQWGNFLYPIGVYFGVLISMRLIATTGNRFGNRSIPEYLGDRYQSEGIRVMVSIFSLVLFFYLAGQLVSGLVMFEIFLGLSPFWALLITTTVLLFYVVLGGAHADILTDGVQGFMMLIVAIVVIVMVLTGFGVDGGLSGLIDRLQTQNSNLVQPLNPESALTHSWWAITAVLFAHIPLGLLPHLGNKLWALKGVGDQRTFIKLAFLFGLTLGMMGLGGLLARALLGDALLFEPANPNQALPLVFIKLFPTWLAALVGVGILAAIMSTADGLVVSSSQIVANDLYRRSIAPRLKQPPSEDQLDQQVLTISRITTVVVLVITMGMAWTLMKTNIALIVWIGTGGMMAAFAGPLVVGALWRGVTRAGAYTGLASGFATFLVLHMQLLDPSWFGSGWLHGAVVWLHGEGPNPFSCAAMGEAVSVSLTFLVSRSTQPLPESHLDGMFTEPA</sequence>
<keyword evidence="4" id="KW-1003">Cell membrane</keyword>
<evidence type="ECO:0000256" key="10">
    <source>
        <dbReference type="ARBA" id="ARBA00023136"/>
    </source>
</evidence>
<dbReference type="EMBL" id="UINC01001106">
    <property type="protein sequence ID" value="SUZ70962.1"/>
    <property type="molecule type" value="Genomic_DNA"/>
</dbReference>
<keyword evidence="8" id="KW-0915">Sodium</keyword>
<comment type="similarity">
    <text evidence="2">Belongs to the sodium:solute symporter (SSF) (TC 2.A.21) family.</text>
</comment>
<evidence type="ECO:0000256" key="12">
    <source>
        <dbReference type="SAM" id="Phobius"/>
    </source>
</evidence>
<dbReference type="CDD" id="cd10322">
    <property type="entry name" value="SLC5sbd"/>
    <property type="match status" value="1"/>
</dbReference>
<keyword evidence="9" id="KW-0406">Ion transport</keyword>
<feature type="transmembrane region" description="Helical" evidence="12">
    <location>
        <begin position="188"/>
        <end position="207"/>
    </location>
</feature>
<feature type="transmembrane region" description="Helical" evidence="12">
    <location>
        <begin position="157"/>
        <end position="176"/>
    </location>
</feature>
<keyword evidence="5 12" id="KW-0812">Transmembrane</keyword>
<evidence type="ECO:0000256" key="8">
    <source>
        <dbReference type="ARBA" id="ARBA00023053"/>
    </source>
</evidence>
<keyword evidence="10 12" id="KW-0472">Membrane</keyword>
<keyword evidence="11" id="KW-0739">Sodium transport</keyword>
<evidence type="ECO:0000256" key="5">
    <source>
        <dbReference type="ARBA" id="ARBA00022692"/>
    </source>
</evidence>
<reference evidence="13" key="1">
    <citation type="submission" date="2018-05" db="EMBL/GenBank/DDBJ databases">
        <authorList>
            <person name="Lanie J.A."/>
            <person name="Ng W.-L."/>
            <person name="Kazmierczak K.M."/>
            <person name="Andrzejewski T.M."/>
            <person name="Davidsen T.M."/>
            <person name="Wayne K.J."/>
            <person name="Tettelin H."/>
            <person name="Glass J.I."/>
            <person name="Rusch D."/>
            <person name="Podicherti R."/>
            <person name="Tsui H.-C.T."/>
            <person name="Winkler M.E."/>
        </authorList>
    </citation>
    <scope>NUCLEOTIDE SEQUENCE</scope>
</reference>
<gene>
    <name evidence="13" type="ORF">METZ01_LOCUS23816</name>
</gene>
<dbReference type="GO" id="GO:0005886">
    <property type="term" value="C:plasma membrane"/>
    <property type="evidence" value="ECO:0007669"/>
    <property type="project" value="UniProtKB-SubCell"/>
</dbReference>
<accession>A0A381PV55</accession>
<dbReference type="GO" id="GO:0006814">
    <property type="term" value="P:sodium ion transport"/>
    <property type="evidence" value="ECO:0007669"/>
    <property type="project" value="UniProtKB-KW"/>
</dbReference>
<evidence type="ECO:0000256" key="1">
    <source>
        <dbReference type="ARBA" id="ARBA00004651"/>
    </source>
</evidence>
<dbReference type="InterPro" id="IPR050277">
    <property type="entry name" value="Sodium:Solute_Symporter"/>
</dbReference>
<evidence type="ECO:0000256" key="2">
    <source>
        <dbReference type="ARBA" id="ARBA00006434"/>
    </source>
</evidence>
<comment type="subcellular location">
    <subcellularLocation>
        <location evidence="1">Cell membrane</location>
        <topology evidence="1">Multi-pass membrane protein</topology>
    </subcellularLocation>
</comment>
<evidence type="ECO:0000256" key="11">
    <source>
        <dbReference type="ARBA" id="ARBA00023201"/>
    </source>
</evidence>
<evidence type="ECO:0000256" key="3">
    <source>
        <dbReference type="ARBA" id="ARBA00022448"/>
    </source>
</evidence>
<organism evidence="13">
    <name type="scientific">marine metagenome</name>
    <dbReference type="NCBI Taxonomy" id="408172"/>
    <lineage>
        <taxon>unclassified sequences</taxon>
        <taxon>metagenomes</taxon>
        <taxon>ecological metagenomes</taxon>
    </lineage>
</organism>
<feature type="transmembrane region" description="Helical" evidence="12">
    <location>
        <begin position="45"/>
        <end position="68"/>
    </location>
</feature>
<feature type="transmembrane region" description="Helical" evidence="12">
    <location>
        <begin position="408"/>
        <end position="431"/>
    </location>
</feature>
<dbReference type="PANTHER" id="PTHR48086:SF3">
    <property type="entry name" value="SODIUM_PROLINE SYMPORTER"/>
    <property type="match status" value="1"/>
</dbReference>
<dbReference type="GO" id="GO:0015293">
    <property type="term" value="F:symporter activity"/>
    <property type="evidence" value="ECO:0007669"/>
    <property type="project" value="UniProtKB-KW"/>
</dbReference>
<dbReference type="InterPro" id="IPR001734">
    <property type="entry name" value="Na/solute_symporter"/>
</dbReference>
<feature type="transmembrane region" description="Helical" evidence="12">
    <location>
        <begin position="126"/>
        <end position="151"/>
    </location>
</feature>
<dbReference type="AlphaFoldDB" id="A0A381PV55"/>
<evidence type="ECO:0000256" key="4">
    <source>
        <dbReference type="ARBA" id="ARBA00022475"/>
    </source>
</evidence>
<feature type="transmembrane region" description="Helical" evidence="12">
    <location>
        <begin position="438"/>
        <end position="458"/>
    </location>
</feature>
<feature type="transmembrane region" description="Helical" evidence="12">
    <location>
        <begin position="277"/>
        <end position="299"/>
    </location>
</feature>
<feature type="transmembrane region" description="Helical" evidence="12">
    <location>
        <begin position="325"/>
        <end position="358"/>
    </location>
</feature>
<dbReference type="Gene3D" id="1.20.1730.10">
    <property type="entry name" value="Sodium/glucose cotransporter"/>
    <property type="match status" value="1"/>
</dbReference>
<evidence type="ECO:0000256" key="9">
    <source>
        <dbReference type="ARBA" id="ARBA00023065"/>
    </source>
</evidence>
<dbReference type="PANTHER" id="PTHR48086">
    <property type="entry name" value="SODIUM/PROLINE SYMPORTER-RELATED"/>
    <property type="match status" value="1"/>
</dbReference>
<evidence type="ECO:0000313" key="13">
    <source>
        <dbReference type="EMBL" id="SUZ70962.1"/>
    </source>
</evidence>
<dbReference type="InterPro" id="IPR038377">
    <property type="entry name" value="Na/Glc_symporter_sf"/>
</dbReference>
<dbReference type="PROSITE" id="PS50283">
    <property type="entry name" value="NA_SOLUT_SYMP_3"/>
    <property type="match status" value="1"/>
</dbReference>
<evidence type="ECO:0000256" key="6">
    <source>
        <dbReference type="ARBA" id="ARBA00022847"/>
    </source>
</evidence>
<dbReference type="Pfam" id="PF00474">
    <property type="entry name" value="SSF"/>
    <property type="match status" value="1"/>
</dbReference>
<protein>
    <recommendedName>
        <fullName evidence="14">Sodium:pantothenate symporter</fullName>
    </recommendedName>
</protein>
<feature type="transmembrane region" description="Helical" evidence="12">
    <location>
        <begin position="80"/>
        <end position="98"/>
    </location>
</feature>